<evidence type="ECO:0000256" key="1">
    <source>
        <dbReference type="SAM" id="MobiDB-lite"/>
    </source>
</evidence>
<name>A0AAE0FC24_9CHLO</name>
<feature type="region of interest" description="Disordered" evidence="1">
    <location>
        <begin position="160"/>
        <end position="218"/>
    </location>
</feature>
<comment type="caution">
    <text evidence="2">The sequence shown here is derived from an EMBL/GenBank/DDBJ whole genome shotgun (WGS) entry which is preliminary data.</text>
</comment>
<evidence type="ECO:0000313" key="3">
    <source>
        <dbReference type="Proteomes" id="UP001190700"/>
    </source>
</evidence>
<evidence type="ECO:0000313" key="2">
    <source>
        <dbReference type="EMBL" id="KAK3256641.1"/>
    </source>
</evidence>
<gene>
    <name evidence="2" type="ORF">CYMTET_34230</name>
</gene>
<proteinExistence type="predicted"/>
<feature type="compositionally biased region" description="Basic and acidic residues" evidence="1">
    <location>
        <begin position="163"/>
        <end position="174"/>
    </location>
</feature>
<protein>
    <submittedName>
        <fullName evidence="2">Uncharacterized protein</fullName>
    </submittedName>
</protein>
<dbReference type="AlphaFoldDB" id="A0AAE0FC24"/>
<organism evidence="2 3">
    <name type="scientific">Cymbomonas tetramitiformis</name>
    <dbReference type="NCBI Taxonomy" id="36881"/>
    <lineage>
        <taxon>Eukaryota</taxon>
        <taxon>Viridiplantae</taxon>
        <taxon>Chlorophyta</taxon>
        <taxon>Pyramimonadophyceae</taxon>
        <taxon>Pyramimonadales</taxon>
        <taxon>Pyramimonadaceae</taxon>
        <taxon>Cymbomonas</taxon>
    </lineage>
</organism>
<dbReference type="EMBL" id="LGRX02021464">
    <property type="protein sequence ID" value="KAK3256641.1"/>
    <property type="molecule type" value="Genomic_DNA"/>
</dbReference>
<dbReference type="Proteomes" id="UP001190700">
    <property type="component" value="Unassembled WGS sequence"/>
</dbReference>
<sequence length="454" mass="51298">MPCRSPQVPRRREAPPSEDQSSAVQNVTVAPNDAVQHAGLRSAADPLVPGGATREQASQKADDMLKCMTADYNSAALYSFVNWYTDVTNMHSCSIYESPNINGQELDLMTGRLVKYLENHPEINAVFPELVADYIRGEDGQWFFLQVKAFKYERPGSSLCISPRERSRSPESKSRRARPVSGRSNQSSKSTRSRTAGGGGQPPAQAPEPASTRAVSNNVRQQCKGDYCNTLRRAETEEGYDLFTEALSKFRYRDGKGFDGSIPAEAKRAYAQNWIADRGLGDPAADDPEDDPNYHQMHAISLQKILMDREERSAKDQPVPPGKWSFLENAQWHAHSPENTLLLERAAVRERAEHVKLFVEKGTRAFKEAPMCTSLHADLNHMCMFFPDAPSRRMPIRREPPLHKPVETPDPHRTGRVNPHDKYASKRYNMVNVCHDCYRVYLQIDRRRVMGRLL</sequence>
<keyword evidence="3" id="KW-1185">Reference proteome</keyword>
<feature type="compositionally biased region" description="Polar residues" evidence="1">
    <location>
        <begin position="182"/>
        <end position="194"/>
    </location>
</feature>
<feature type="region of interest" description="Disordered" evidence="1">
    <location>
        <begin position="1"/>
        <end position="25"/>
    </location>
</feature>
<feature type="region of interest" description="Disordered" evidence="1">
    <location>
        <begin position="400"/>
        <end position="419"/>
    </location>
</feature>
<reference evidence="2 3" key="1">
    <citation type="journal article" date="2015" name="Genome Biol. Evol.">
        <title>Comparative Genomics of a Bacterivorous Green Alga Reveals Evolutionary Causalities and Consequences of Phago-Mixotrophic Mode of Nutrition.</title>
        <authorList>
            <person name="Burns J.A."/>
            <person name="Paasch A."/>
            <person name="Narechania A."/>
            <person name="Kim E."/>
        </authorList>
    </citation>
    <scope>NUCLEOTIDE SEQUENCE [LARGE SCALE GENOMIC DNA]</scope>
    <source>
        <strain evidence="2 3">PLY_AMNH</strain>
    </source>
</reference>
<accession>A0AAE0FC24</accession>